<organism evidence="1 2">
    <name type="scientific">Spiromyces aspiralis</name>
    <dbReference type="NCBI Taxonomy" id="68401"/>
    <lineage>
        <taxon>Eukaryota</taxon>
        <taxon>Fungi</taxon>
        <taxon>Fungi incertae sedis</taxon>
        <taxon>Zoopagomycota</taxon>
        <taxon>Kickxellomycotina</taxon>
        <taxon>Kickxellomycetes</taxon>
        <taxon>Kickxellales</taxon>
        <taxon>Kickxellaceae</taxon>
        <taxon>Spiromyces</taxon>
    </lineage>
</organism>
<reference evidence="1" key="1">
    <citation type="submission" date="2022-06" db="EMBL/GenBank/DDBJ databases">
        <title>Phylogenomic reconstructions and comparative analyses of Kickxellomycotina fungi.</title>
        <authorList>
            <person name="Reynolds N.K."/>
            <person name="Stajich J.E."/>
            <person name="Barry K."/>
            <person name="Grigoriev I.V."/>
            <person name="Crous P."/>
            <person name="Smith M.E."/>
        </authorList>
    </citation>
    <scope>NUCLEOTIDE SEQUENCE</scope>
    <source>
        <strain evidence="1">RSA 2271</strain>
    </source>
</reference>
<dbReference type="Proteomes" id="UP001145114">
    <property type="component" value="Unassembled WGS sequence"/>
</dbReference>
<name>A0ACC1H7B0_9FUNG</name>
<feature type="non-terminal residue" evidence="1">
    <location>
        <position position="158"/>
    </location>
</feature>
<protein>
    <submittedName>
        <fullName evidence="1">Uncharacterized protein</fullName>
    </submittedName>
</protein>
<sequence>MAERSGTEARAVDDASSFGPMQIEVPSSLPPVASLSEPQPHYHRTHHWHDVRPTPSPLPAAPPSTATFIAGSNIGIAGAATAASAVAVHQPHRQPLPPSSPASSSTSSYQLLATQHSTTRRGPGRPRNFISGLFEDTGEMANNSHRLVQCKACLRNRE</sequence>
<keyword evidence="2" id="KW-1185">Reference proteome</keyword>
<evidence type="ECO:0000313" key="1">
    <source>
        <dbReference type="EMBL" id="KAJ1670110.1"/>
    </source>
</evidence>
<proteinExistence type="predicted"/>
<accession>A0ACC1H7B0</accession>
<evidence type="ECO:0000313" key="2">
    <source>
        <dbReference type="Proteomes" id="UP001145114"/>
    </source>
</evidence>
<comment type="caution">
    <text evidence="1">The sequence shown here is derived from an EMBL/GenBank/DDBJ whole genome shotgun (WGS) entry which is preliminary data.</text>
</comment>
<dbReference type="EMBL" id="JAMZIH010009456">
    <property type="protein sequence ID" value="KAJ1670110.1"/>
    <property type="molecule type" value="Genomic_DNA"/>
</dbReference>
<gene>
    <name evidence="1" type="ORF">EV182_008418</name>
</gene>